<dbReference type="EMBL" id="MTYJ01001328">
    <property type="protein sequence ID" value="OWA55713.1"/>
    <property type="molecule type" value="Genomic_DNA"/>
</dbReference>
<keyword evidence="2" id="KW-1185">Reference proteome</keyword>
<evidence type="ECO:0000313" key="1">
    <source>
        <dbReference type="EMBL" id="OWA55713.1"/>
    </source>
</evidence>
<reference evidence="2" key="1">
    <citation type="submission" date="2017-01" db="EMBL/GenBank/DDBJ databases">
        <title>Comparative genomics of anhydrobiosis in the tardigrade Hypsibius dujardini.</title>
        <authorList>
            <person name="Yoshida Y."/>
            <person name="Koutsovoulos G."/>
            <person name="Laetsch D."/>
            <person name="Stevens L."/>
            <person name="Kumar S."/>
            <person name="Horikawa D."/>
            <person name="Ishino K."/>
            <person name="Komine S."/>
            <person name="Tomita M."/>
            <person name="Blaxter M."/>
            <person name="Arakawa K."/>
        </authorList>
    </citation>
    <scope>NUCLEOTIDE SEQUENCE [LARGE SCALE GENOMIC DNA]</scope>
    <source>
        <strain evidence="2">Z151</strain>
    </source>
</reference>
<proteinExistence type="predicted"/>
<gene>
    <name evidence="1" type="ORF">BV898_20101</name>
</gene>
<comment type="caution">
    <text evidence="1">The sequence shown here is derived from an EMBL/GenBank/DDBJ whole genome shotgun (WGS) entry which is preliminary data.</text>
</comment>
<protein>
    <submittedName>
        <fullName evidence="1">Uncharacterized protein</fullName>
    </submittedName>
</protein>
<organism evidence="1 2">
    <name type="scientific">Hypsibius exemplaris</name>
    <name type="common">Freshwater tardigrade</name>
    <dbReference type="NCBI Taxonomy" id="2072580"/>
    <lineage>
        <taxon>Eukaryota</taxon>
        <taxon>Metazoa</taxon>
        <taxon>Ecdysozoa</taxon>
        <taxon>Tardigrada</taxon>
        <taxon>Eutardigrada</taxon>
        <taxon>Parachela</taxon>
        <taxon>Hypsibioidea</taxon>
        <taxon>Hypsibiidae</taxon>
        <taxon>Hypsibius</taxon>
    </lineage>
</organism>
<dbReference type="AlphaFoldDB" id="A0A9X6RPP4"/>
<evidence type="ECO:0000313" key="2">
    <source>
        <dbReference type="Proteomes" id="UP000192578"/>
    </source>
</evidence>
<sequence length="169" mass="19315">MFEKEPAAVSENVQAGDKRKMTQSAVDQLTIKNALRFLREHNHLFKSNCVFGGTGGFYKKTAAAAGWSRRDYVKYRLLMLHPAFRDEPAWIFYQTDQLIKEQILNYNMNTVKVADLVNPLSKEDIERQEKDPYKRFGANMPANLPNSRPFMSSKCLDLKALAKLLGEPA</sequence>
<name>A0A9X6RPP4_HYPEX</name>
<dbReference type="Proteomes" id="UP000192578">
    <property type="component" value="Unassembled WGS sequence"/>
</dbReference>
<accession>A0A9X6RPP4</accession>
<feature type="non-terminal residue" evidence="1">
    <location>
        <position position="1"/>
    </location>
</feature>